<comment type="catalytic activity">
    <reaction evidence="1 8">
        <text>Cleavage of hydrophobic, N-terminal signal or leader sequences from secreted and periplasmic proteins.</text>
        <dbReference type="EC" id="3.4.21.89"/>
    </reaction>
</comment>
<protein>
    <recommendedName>
        <fullName evidence="4 8">Signal peptidase I</fullName>
        <ecNumber evidence="4 8">3.4.21.89</ecNumber>
    </recommendedName>
</protein>
<dbReference type="AlphaFoldDB" id="A0AAW8TBL0"/>
<dbReference type="PANTHER" id="PTHR43390:SF1">
    <property type="entry name" value="CHLOROPLAST PROCESSING PEPTIDASE"/>
    <property type="match status" value="1"/>
</dbReference>
<dbReference type="RefSeq" id="WP_222227531.1">
    <property type="nucleotide sequence ID" value="NZ_CP081847.1"/>
</dbReference>
<evidence type="ECO:0000313" key="12">
    <source>
        <dbReference type="Proteomes" id="UP001254770"/>
    </source>
</evidence>
<dbReference type="PANTHER" id="PTHR43390">
    <property type="entry name" value="SIGNAL PEPTIDASE I"/>
    <property type="match status" value="1"/>
</dbReference>
<dbReference type="GO" id="GO:0009003">
    <property type="term" value="F:signal peptidase activity"/>
    <property type="evidence" value="ECO:0007669"/>
    <property type="project" value="UniProtKB-EC"/>
</dbReference>
<reference evidence="11" key="1">
    <citation type="submission" date="2023-03" db="EMBL/GenBank/DDBJ databases">
        <authorList>
            <person name="Shen W."/>
            <person name="Cai J."/>
        </authorList>
    </citation>
    <scope>NUCLEOTIDE SEQUENCE</scope>
    <source>
        <strain evidence="11">Y15</strain>
    </source>
</reference>
<dbReference type="NCBIfam" id="TIGR02227">
    <property type="entry name" value="sigpep_I_bact"/>
    <property type="match status" value="1"/>
</dbReference>
<dbReference type="InterPro" id="IPR019757">
    <property type="entry name" value="Pept_S26A_signal_pept_1_Lys-AS"/>
</dbReference>
<keyword evidence="5 8" id="KW-0645">Protease</keyword>
<sequence length="158" mass="18803">MLSYLIFFAIFRSYYWYYPTFSVHGESMWPTFHESEVVQVWRHRSPQRFDVVVFQPKEKNEPMYLKRVIGLPGETVSYRNGILYINEREVADPFGELTEDFDWSMIRSTPIPEDCYFVLGDNRMISKDSRTFGVISQQQIKGIIKEETGKHEDNPREN</sequence>
<dbReference type="EMBL" id="JARPXL010000021">
    <property type="protein sequence ID" value="MDT2545974.1"/>
    <property type="molecule type" value="Genomic_DNA"/>
</dbReference>
<comment type="subcellular location">
    <subcellularLocation>
        <location evidence="2">Cell membrane</location>
        <topology evidence="2">Single-pass type II membrane protein</topology>
    </subcellularLocation>
    <subcellularLocation>
        <location evidence="9">Membrane</location>
        <topology evidence="9">Single-pass type II membrane protein</topology>
    </subcellularLocation>
</comment>
<dbReference type="Proteomes" id="UP001254770">
    <property type="component" value="Unassembled WGS sequence"/>
</dbReference>
<dbReference type="EC" id="3.4.21.89" evidence="4 8"/>
<comment type="similarity">
    <text evidence="3 9">Belongs to the peptidase S26 family.</text>
</comment>
<evidence type="ECO:0000256" key="2">
    <source>
        <dbReference type="ARBA" id="ARBA00004401"/>
    </source>
</evidence>
<dbReference type="CDD" id="cd06530">
    <property type="entry name" value="S26_SPase_I"/>
    <property type="match status" value="1"/>
</dbReference>
<dbReference type="InterPro" id="IPR019756">
    <property type="entry name" value="Pept_S26A_signal_pept_1_Ser-AS"/>
</dbReference>
<dbReference type="InterPro" id="IPR036286">
    <property type="entry name" value="LexA/Signal_pep-like_sf"/>
</dbReference>
<dbReference type="InterPro" id="IPR019533">
    <property type="entry name" value="Peptidase_S26"/>
</dbReference>
<evidence type="ECO:0000256" key="1">
    <source>
        <dbReference type="ARBA" id="ARBA00000677"/>
    </source>
</evidence>
<dbReference type="Pfam" id="PF10502">
    <property type="entry name" value="Peptidase_S26"/>
    <property type="match status" value="1"/>
</dbReference>
<dbReference type="GO" id="GO:0004252">
    <property type="term" value="F:serine-type endopeptidase activity"/>
    <property type="evidence" value="ECO:0007669"/>
    <property type="project" value="InterPro"/>
</dbReference>
<evidence type="ECO:0000259" key="10">
    <source>
        <dbReference type="Pfam" id="PF10502"/>
    </source>
</evidence>
<evidence type="ECO:0000313" key="11">
    <source>
        <dbReference type="EMBL" id="MDT2545974.1"/>
    </source>
</evidence>
<dbReference type="SUPFAM" id="SSF51306">
    <property type="entry name" value="LexA/Signal peptidase"/>
    <property type="match status" value="1"/>
</dbReference>
<evidence type="ECO:0000256" key="5">
    <source>
        <dbReference type="ARBA" id="ARBA00022670"/>
    </source>
</evidence>
<dbReference type="PRINTS" id="PR00727">
    <property type="entry name" value="LEADERPTASE"/>
</dbReference>
<evidence type="ECO:0000256" key="7">
    <source>
        <dbReference type="PIRSR" id="PIRSR600223-1"/>
    </source>
</evidence>
<evidence type="ECO:0000256" key="4">
    <source>
        <dbReference type="ARBA" id="ARBA00013208"/>
    </source>
</evidence>
<organism evidence="11 12">
    <name type="scientific">Enterococcus raffinosus</name>
    <dbReference type="NCBI Taxonomy" id="71452"/>
    <lineage>
        <taxon>Bacteria</taxon>
        <taxon>Bacillati</taxon>
        <taxon>Bacillota</taxon>
        <taxon>Bacilli</taxon>
        <taxon>Lactobacillales</taxon>
        <taxon>Enterococcaceae</taxon>
        <taxon>Enterococcus</taxon>
    </lineage>
</organism>
<feature type="domain" description="Peptidase S26" evidence="10">
    <location>
        <begin position="5"/>
        <end position="144"/>
    </location>
</feature>
<evidence type="ECO:0000256" key="6">
    <source>
        <dbReference type="ARBA" id="ARBA00022801"/>
    </source>
</evidence>
<feature type="active site" evidence="7">
    <location>
        <position position="27"/>
    </location>
</feature>
<name>A0AAW8TBL0_9ENTE</name>
<dbReference type="PROSITE" id="PS00501">
    <property type="entry name" value="SPASE_I_1"/>
    <property type="match status" value="1"/>
</dbReference>
<dbReference type="PROSITE" id="PS00761">
    <property type="entry name" value="SPASE_I_3"/>
    <property type="match status" value="1"/>
</dbReference>
<feature type="active site" evidence="7">
    <location>
        <position position="66"/>
    </location>
</feature>
<dbReference type="GO" id="GO:0006465">
    <property type="term" value="P:signal peptide processing"/>
    <property type="evidence" value="ECO:0007669"/>
    <property type="project" value="InterPro"/>
</dbReference>
<evidence type="ECO:0000256" key="9">
    <source>
        <dbReference type="RuleBase" id="RU362042"/>
    </source>
</evidence>
<evidence type="ECO:0000256" key="8">
    <source>
        <dbReference type="RuleBase" id="RU003993"/>
    </source>
</evidence>
<dbReference type="InterPro" id="IPR019758">
    <property type="entry name" value="Pept_S26A_signal_pept_1_CS"/>
</dbReference>
<proteinExistence type="inferred from homology"/>
<keyword evidence="6 8" id="KW-0378">Hydrolase</keyword>
<dbReference type="GO" id="GO:0005886">
    <property type="term" value="C:plasma membrane"/>
    <property type="evidence" value="ECO:0007669"/>
    <property type="project" value="UniProtKB-SubCell"/>
</dbReference>
<evidence type="ECO:0000256" key="3">
    <source>
        <dbReference type="ARBA" id="ARBA00009370"/>
    </source>
</evidence>
<gene>
    <name evidence="11" type="primary">lepB</name>
    <name evidence="11" type="ORF">P7D69_16615</name>
</gene>
<dbReference type="PROSITE" id="PS00760">
    <property type="entry name" value="SPASE_I_2"/>
    <property type="match status" value="1"/>
</dbReference>
<dbReference type="Gene3D" id="2.10.109.10">
    <property type="entry name" value="Umud Fragment, subunit A"/>
    <property type="match status" value="1"/>
</dbReference>
<comment type="caution">
    <text evidence="11">The sequence shown here is derived from an EMBL/GenBank/DDBJ whole genome shotgun (WGS) entry which is preliminary data.</text>
</comment>
<accession>A0AAW8TBL0</accession>
<dbReference type="InterPro" id="IPR000223">
    <property type="entry name" value="Pept_S26A_signal_pept_1"/>
</dbReference>